<accession>A0ABS9MM57</accession>
<dbReference type="SUPFAM" id="SSF142019">
    <property type="entry name" value="Nqo1 FMN-binding domain-like"/>
    <property type="match status" value="1"/>
</dbReference>
<evidence type="ECO:0000256" key="3">
    <source>
        <dbReference type="ARBA" id="ARBA00022723"/>
    </source>
</evidence>
<dbReference type="Pfam" id="PF12838">
    <property type="entry name" value="Fer4_7"/>
    <property type="match status" value="1"/>
</dbReference>
<comment type="caution">
    <text evidence="9">The sequence shown here is derived from an EMBL/GenBank/DDBJ whole genome shotgun (WGS) entry which is preliminary data.</text>
</comment>
<evidence type="ECO:0000313" key="10">
    <source>
        <dbReference type="Proteomes" id="UP001298681"/>
    </source>
</evidence>
<dbReference type="PANTHER" id="PTHR43034:SF2">
    <property type="entry name" value="ION-TRANSLOCATING OXIDOREDUCTASE COMPLEX SUBUNIT C"/>
    <property type="match status" value="1"/>
</dbReference>
<dbReference type="PROSITE" id="PS00198">
    <property type="entry name" value="4FE4S_FER_1"/>
    <property type="match status" value="2"/>
</dbReference>
<dbReference type="InterPro" id="IPR019554">
    <property type="entry name" value="Soluble_ligand-bd"/>
</dbReference>
<keyword evidence="4" id="KW-0677">Repeat</keyword>
<keyword evidence="1" id="KW-0813">Transport</keyword>
<feature type="domain" description="4Fe-4S ferredoxin-type" evidence="8">
    <location>
        <begin position="368"/>
        <end position="396"/>
    </location>
</feature>
<organism evidence="9 10">
    <name type="scientific">Anaeromassilibacillus senegalensis</name>
    <dbReference type="NCBI Taxonomy" id="1673717"/>
    <lineage>
        <taxon>Bacteria</taxon>
        <taxon>Bacillati</taxon>
        <taxon>Bacillota</taxon>
        <taxon>Clostridia</taxon>
        <taxon>Eubacteriales</taxon>
        <taxon>Acutalibacteraceae</taxon>
        <taxon>Anaeromassilibacillus</taxon>
    </lineage>
</organism>
<dbReference type="Gene3D" id="3.30.70.20">
    <property type="match status" value="1"/>
</dbReference>
<protein>
    <submittedName>
        <fullName evidence="9">4Fe-4S dicluster domain-containing protein</fullName>
    </submittedName>
</protein>
<dbReference type="Proteomes" id="UP001298681">
    <property type="component" value="Unassembled WGS sequence"/>
</dbReference>
<evidence type="ECO:0000256" key="5">
    <source>
        <dbReference type="ARBA" id="ARBA00022982"/>
    </source>
</evidence>
<evidence type="ECO:0000256" key="4">
    <source>
        <dbReference type="ARBA" id="ARBA00022737"/>
    </source>
</evidence>
<reference evidence="9 10" key="1">
    <citation type="submission" date="2022-01" db="EMBL/GenBank/DDBJ databases">
        <title>Collection of gut derived symbiotic bacterial strains cultured from healthy donors.</title>
        <authorList>
            <person name="Lin H."/>
            <person name="Kohout C."/>
            <person name="Waligurski E."/>
            <person name="Pamer E.G."/>
        </authorList>
    </citation>
    <scope>NUCLEOTIDE SEQUENCE [LARGE SCALE GENOMIC DNA]</scope>
    <source>
        <strain evidence="9 10">DFI.7.58</strain>
    </source>
</reference>
<evidence type="ECO:0000256" key="1">
    <source>
        <dbReference type="ARBA" id="ARBA00022448"/>
    </source>
</evidence>
<dbReference type="SUPFAM" id="SSF46548">
    <property type="entry name" value="alpha-helical ferredoxin"/>
    <property type="match status" value="1"/>
</dbReference>
<dbReference type="RefSeq" id="WP_191448966.1">
    <property type="nucleotide sequence ID" value="NZ_JAKNHQ010000019.1"/>
</dbReference>
<dbReference type="EMBL" id="JAKNHQ010000019">
    <property type="protein sequence ID" value="MCG4611631.1"/>
    <property type="molecule type" value="Genomic_DNA"/>
</dbReference>
<keyword evidence="6" id="KW-0408">Iron</keyword>
<dbReference type="InterPro" id="IPR026902">
    <property type="entry name" value="RnfC_N"/>
</dbReference>
<keyword evidence="5" id="KW-0249">Electron transport</keyword>
<evidence type="ECO:0000256" key="6">
    <source>
        <dbReference type="ARBA" id="ARBA00023004"/>
    </source>
</evidence>
<keyword evidence="10" id="KW-1185">Reference proteome</keyword>
<dbReference type="Pfam" id="PF10531">
    <property type="entry name" value="SLBB"/>
    <property type="match status" value="1"/>
</dbReference>
<proteinExistence type="predicted"/>
<dbReference type="InterPro" id="IPR017900">
    <property type="entry name" value="4Fe4S_Fe_S_CS"/>
</dbReference>
<keyword evidence="2" id="KW-0004">4Fe-4S</keyword>
<dbReference type="Pfam" id="PF13375">
    <property type="entry name" value="RnfC_N"/>
    <property type="match status" value="1"/>
</dbReference>
<sequence>MTLLPRGVHLEPHREEPLKQGIQELPKPAELWVPLVGCTVLSERLVEPGDWVDKGAPLSAPQRSVPAHAPAAGRIKEIRELPLPLQGTVPCALLVPDWAYEGPEQKPPAQGQQEEVISAAASAGIIDEFDGLPLYKKLKRFRRRGVNLLLANAIDDDPYVASAVAVLREQPQKVADGLAAAARACGAAECRVTASSRKEMKRVHEACPAVEPMPAGERYPARALLKRGLYAKGNTTGFIGVQACAALASFLENGTPQTETVVTVAGDAVPHPYNLRVPVGTPLRELLAFCGVEGTPGACFVGSSITGKRAPDLDAPVTLDTRCLIALQRQPRWRTYPCIGCGSCVRACPRGIRPWEVCDQLSRENPDPLRMVNVQHCIACAACSLACPSGIDLVAQMLRAAEFKKGGE</sequence>
<dbReference type="SUPFAM" id="SSF142984">
    <property type="entry name" value="Nqo1 middle domain-like"/>
    <property type="match status" value="1"/>
</dbReference>
<dbReference type="InterPro" id="IPR010208">
    <property type="entry name" value="Ion_transpt_RnfC/RsxC"/>
</dbReference>
<keyword evidence="3" id="KW-0479">Metal-binding</keyword>
<dbReference type="InterPro" id="IPR017896">
    <property type="entry name" value="4Fe4S_Fe-S-bd"/>
</dbReference>
<dbReference type="PANTHER" id="PTHR43034">
    <property type="entry name" value="ION-TRANSLOCATING OXIDOREDUCTASE COMPLEX SUBUNIT C"/>
    <property type="match status" value="1"/>
</dbReference>
<dbReference type="InterPro" id="IPR011538">
    <property type="entry name" value="Nuo51_FMN-bd"/>
</dbReference>
<evidence type="ECO:0000259" key="8">
    <source>
        <dbReference type="PROSITE" id="PS51379"/>
    </source>
</evidence>
<dbReference type="Gene3D" id="3.40.50.11540">
    <property type="entry name" value="NADH-ubiquinone oxidoreductase 51kDa subunit"/>
    <property type="match status" value="1"/>
</dbReference>
<evidence type="ECO:0000313" key="9">
    <source>
        <dbReference type="EMBL" id="MCG4611631.1"/>
    </source>
</evidence>
<evidence type="ECO:0000256" key="2">
    <source>
        <dbReference type="ARBA" id="ARBA00022485"/>
    </source>
</evidence>
<dbReference type="PROSITE" id="PS51379">
    <property type="entry name" value="4FE4S_FER_2"/>
    <property type="match status" value="2"/>
</dbReference>
<feature type="domain" description="4Fe-4S ferredoxin-type" evidence="8">
    <location>
        <begin position="329"/>
        <end position="358"/>
    </location>
</feature>
<dbReference type="Pfam" id="PF01512">
    <property type="entry name" value="Complex1_51K"/>
    <property type="match status" value="1"/>
</dbReference>
<gene>
    <name evidence="9" type="ORF">L0P57_11915</name>
</gene>
<keyword evidence="7" id="KW-0411">Iron-sulfur</keyword>
<dbReference type="InterPro" id="IPR037225">
    <property type="entry name" value="Nuo51_FMN-bd_sf"/>
</dbReference>
<name>A0ABS9MM57_9FIRM</name>
<evidence type="ECO:0000256" key="7">
    <source>
        <dbReference type="ARBA" id="ARBA00023014"/>
    </source>
</evidence>